<dbReference type="Proteomes" id="UP000649617">
    <property type="component" value="Unassembled WGS sequence"/>
</dbReference>
<dbReference type="GO" id="GO:0003688">
    <property type="term" value="F:DNA replication origin binding"/>
    <property type="evidence" value="ECO:0007669"/>
    <property type="project" value="TreeGrafter"/>
</dbReference>
<feature type="domain" description="DNA-directed DNA polymerase family B multifunctional" evidence="5">
    <location>
        <begin position="3"/>
        <end position="140"/>
    </location>
</feature>
<evidence type="ECO:0000256" key="2">
    <source>
        <dbReference type="ARBA" id="ARBA00022679"/>
    </source>
</evidence>
<dbReference type="PANTHER" id="PTHR45861">
    <property type="entry name" value="DNA POLYMERASE ALPHA CATALYTIC SUBUNIT"/>
    <property type="match status" value="1"/>
</dbReference>
<dbReference type="Pfam" id="PF00136">
    <property type="entry name" value="DNA_pol_B"/>
    <property type="match status" value="1"/>
</dbReference>
<dbReference type="GO" id="GO:0000166">
    <property type="term" value="F:nucleotide binding"/>
    <property type="evidence" value="ECO:0007669"/>
    <property type="project" value="InterPro"/>
</dbReference>
<comment type="caution">
    <text evidence="6">The sequence shown here is derived from an EMBL/GenBank/DDBJ whole genome shotgun (WGS) entry which is preliminary data.</text>
</comment>
<keyword evidence="4" id="KW-0239">DNA-directed DNA polymerase</keyword>
<evidence type="ECO:0000259" key="5">
    <source>
        <dbReference type="Pfam" id="PF00136"/>
    </source>
</evidence>
<feature type="non-terminal residue" evidence="6">
    <location>
        <position position="1"/>
    </location>
</feature>
<gene>
    <name evidence="6" type="ORF">SPIL2461_LOCUS1869</name>
</gene>
<keyword evidence="3" id="KW-0548">Nucleotidyltransferase</keyword>
<dbReference type="InterPro" id="IPR042087">
    <property type="entry name" value="DNA_pol_B_thumb"/>
</dbReference>
<sequence>MGEAILMKILDKDLNKEESIDWVHQYLRDKAKEMDDGKVPLEKFVITKGLTKDPKDYPDAKKQPHVQVALRLMSRGKPVRPGQEIGYVVCAGGEGDEGKPSLLAERARDPHEMELDPNLKLDMAWYKKQQVHPIIARILAVVEGTSPAKIAEYL</sequence>
<dbReference type="AlphaFoldDB" id="A0A812JBE6"/>
<name>A0A812JBE6_SYMPI</name>
<evidence type="ECO:0000313" key="6">
    <source>
        <dbReference type="EMBL" id="CAE7202739.1"/>
    </source>
</evidence>
<feature type="non-terminal residue" evidence="6">
    <location>
        <position position="154"/>
    </location>
</feature>
<dbReference type="EMBL" id="CAJNIZ010001914">
    <property type="protein sequence ID" value="CAE7202739.1"/>
    <property type="molecule type" value="Genomic_DNA"/>
</dbReference>
<dbReference type="InterPro" id="IPR043502">
    <property type="entry name" value="DNA/RNA_pol_sf"/>
</dbReference>
<dbReference type="SUPFAM" id="SSF56672">
    <property type="entry name" value="DNA/RNA polymerases"/>
    <property type="match status" value="1"/>
</dbReference>
<dbReference type="GO" id="GO:1902975">
    <property type="term" value="P:mitotic DNA replication initiation"/>
    <property type="evidence" value="ECO:0007669"/>
    <property type="project" value="TreeGrafter"/>
</dbReference>
<dbReference type="EC" id="2.7.7.7" evidence="1"/>
<dbReference type="GO" id="GO:0003887">
    <property type="term" value="F:DNA-directed DNA polymerase activity"/>
    <property type="evidence" value="ECO:0007669"/>
    <property type="project" value="UniProtKB-KW"/>
</dbReference>
<protein>
    <recommendedName>
        <fullName evidence="1">DNA-directed DNA polymerase</fullName>
        <ecNumber evidence="1">2.7.7.7</ecNumber>
    </recommendedName>
</protein>
<keyword evidence="2" id="KW-0808">Transferase</keyword>
<dbReference type="GO" id="GO:0005658">
    <property type="term" value="C:alpha DNA polymerase:primase complex"/>
    <property type="evidence" value="ECO:0007669"/>
    <property type="project" value="TreeGrafter"/>
</dbReference>
<evidence type="ECO:0000313" key="7">
    <source>
        <dbReference type="Proteomes" id="UP000649617"/>
    </source>
</evidence>
<dbReference type="GO" id="GO:0006273">
    <property type="term" value="P:lagging strand elongation"/>
    <property type="evidence" value="ECO:0007669"/>
    <property type="project" value="TreeGrafter"/>
</dbReference>
<dbReference type="GO" id="GO:0003682">
    <property type="term" value="F:chromatin binding"/>
    <property type="evidence" value="ECO:0007669"/>
    <property type="project" value="TreeGrafter"/>
</dbReference>
<organism evidence="6 7">
    <name type="scientific">Symbiodinium pilosum</name>
    <name type="common">Dinoflagellate</name>
    <dbReference type="NCBI Taxonomy" id="2952"/>
    <lineage>
        <taxon>Eukaryota</taxon>
        <taxon>Sar</taxon>
        <taxon>Alveolata</taxon>
        <taxon>Dinophyceae</taxon>
        <taxon>Suessiales</taxon>
        <taxon>Symbiodiniaceae</taxon>
        <taxon>Symbiodinium</taxon>
    </lineage>
</organism>
<evidence type="ECO:0000256" key="3">
    <source>
        <dbReference type="ARBA" id="ARBA00022695"/>
    </source>
</evidence>
<evidence type="ECO:0000256" key="4">
    <source>
        <dbReference type="ARBA" id="ARBA00022932"/>
    </source>
</evidence>
<dbReference type="Gene3D" id="1.10.132.60">
    <property type="entry name" value="DNA polymerase family B, C-terminal domain"/>
    <property type="match status" value="1"/>
</dbReference>
<reference evidence="6" key="1">
    <citation type="submission" date="2021-02" db="EMBL/GenBank/DDBJ databases">
        <authorList>
            <person name="Dougan E. K."/>
            <person name="Rhodes N."/>
            <person name="Thang M."/>
            <person name="Chan C."/>
        </authorList>
    </citation>
    <scope>NUCLEOTIDE SEQUENCE</scope>
</reference>
<dbReference type="InterPro" id="IPR006134">
    <property type="entry name" value="DNA-dir_DNA_pol_B_multi_dom"/>
</dbReference>
<evidence type="ECO:0000256" key="1">
    <source>
        <dbReference type="ARBA" id="ARBA00012417"/>
    </source>
</evidence>
<proteinExistence type="predicted"/>
<accession>A0A812JBE6</accession>
<keyword evidence="7" id="KW-1185">Reference proteome</keyword>
<dbReference type="OrthoDB" id="6755010at2759"/>
<dbReference type="GO" id="GO:0003697">
    <property type="term" value="F:single-stranded DNA binding"/>
    <property type="evidence" value="ECO:0007669"/>
    <property type="project" value="TreeGrafter"/>
</dbReference>
<dbReference type="PANTHER" id="PTHR45861:SF1">
    <property type="entry name" value="DNA POLYMERASE ALPHA CATALYTIC SUBUNIT"/>
    <property type="match status" value="1"/>
</dbReference>
<dbReference type="GO" id="GO:0006272">
    <property type="term" value="P:leading strand elongation"/>
    <property type="evidence" value="ECO:0007669"/>
    <property type="project" value="TreeGrafter"/>
</dbReference>